<dbReference type="Gene3D" id="2.40.50.100">
    <property type="match status" value="1"/>
</dbReference>
<keyword evidence="6" id="KW-0812">Transmembrane</keyword>
<proteinExistence type="inferred from homology"/>
<dbReference type="InterPro" id="IPR050739">
    <property type="entry name" value="MFP"/>
</dbReference>
<evidence type="ECO:0000259" key="11">
    <source>
        <dbReference type="Pfam" id="PF25994"/>
    </source>
</evidence>
<evidence type="ECO:0000313" key="13">
    <source>
        <dbReference type="EMBL" id="SFR01635.1"/>
    </source>
</evidence>
<dbReference type="PRINTS" id="PR01490">
    <property type="entry name" value="RTXTOXIND"/>
</dbReference>
<evidence type="ECO:0000256" key="7">
    <source>
        <dbReference type="ARBA" id="ARBA00022989"/>
    </source>
</evidence>
<dbReference type="Pfam" id="PF25994">
    <property type="entry name" value="HH_AprE"/>
    <property type="match status" value="1"/>
</dbReference>
<dbReference type="Gene3D" id="2.40.30.170">
    <property type="match status" value="1"/>
</dbReference>
<evidence type="ECO:0000256" key="3">
    <source>
        <dbReference type="ARBA" id="ARBA00022448"/>
    </source>
</evidence>
<evidence type="ECO:0000259" key="12">
    <source>
        <dbReference type="Pfam" id="PF26002"/>
    </source>
</evidence>
<evidence type="ECO:0000259" key="10">
    <source>
        <dbReference type="Pfam" id="PF00364"/>
    </source>
</evidence>
<feature type="domain" description="AprE-like long alpha-helical hairpin" evidence="11">
    <location>
        <begin position="89"/>
        <end position="276"/>
    </location>
</feature>
<dbReference type="OrthoDB" id="9810980at2"/>
<dbReference type="AlphaFoldDB" id="A0A1I6D852"/>
<gene>
    <name evidence="13" type="ORF">SAMN04515673_102394</name>
</gene>
<keyword evidence="14" id="KW-1185">Reference proteome</keyword>
<dbReference type="STRING" id="871652.SAMN04515673_102394"/>
<dbReference type="RefSeq" id="WP_092077207.1">
    <property type="nucleotide sequence ID" value="NZ_FOYI01000002.1"/>
</dbReference>
<organism evidence="13 14">
    <name type="scientific">Poseidonocella sedimentorum</name>
    <dbReference type="NCBI Taxonomy" id="871652"/>
    <lineage>
        <taxon>Bacteria</taxon>
        <taxon>Pseudomonadati</taxon>
        <taxon>Pseudomonadota</taxon>
        <taxon>Alphaproteobacteria</taxon>
        <taxon>Rhodobacterales</taxon>
        <taxon>Roseobacteraceae</taxon>
        <taxon>Poseidonocella</taxon>
    </lineage>
</organism>
<evidence type="ECO:0000256" key="9">
    <source>
        <dbReference type="RuleBase" id="RU365093"/>
    </source>
</evidence>
<comment type="subcellular location">
    <subcellularLocation>
        <location evidence="1 9">Cell inner membrane</location>
        <topology evidence="1 9">Single-pass membrane protein</topology>
    </subcellularLocation>
</comment>
<dbReference type="EMBL" id="FOYI01000002">
    <property type="protein sequence ID" value="SFR01635.1"/>
    <property type="molecule type" value="Genomic_DNA"/>
</dbReference>
<evidence type="ECO:0000256" key="2">
    <source>
        <dbReference type="ARBA" id="ARBA00009477"/>
    </source>
</evidence>
<keyword evidence="5 9" id="KW-0997">Cell inner membrane</keyword>
<dbReference type="GO" id="GO:0005886">
    <property type="term" value="C:plasma membrane"/>
    <property type="evidence" value="ECO:0007669"/>
    <property type="project" value="UniProtKB-SubCell"/>
</dbReference>
<keyword evidence="7" id="KW-1133">Transmembrane helix</keyword>
<dbReference type="InterPro" id="IPR058982">
    <property type="entry name" value="Beta-barrel_AprE"/>
</dbReference>
<evidence type="ECO:0000313" key="14">
    <source>
        <dbReference type="Proteomes" id="UP000199302"/>
    </source>
</evidence>
<protein>
    <recommendedName>
        <fullName evidence="9">Membrane fusion protein (MFP) family protein</fullName>
    </recommendedName>
</protein>
<dbReference type="NCBIfam" id="TIGR01843">
    <property type="entry name" value="type_I_hlyD"/>
    <property type="match status" value="1"/>
</dbReference>
<evidence type="ECO:0000256" key="6">
    <source>
        <dbReference type="ARBA" id="ARBA00022692"/>
    </source>
</evidence>
<feature type="domain" description="AprE-like beta-barrel" evidence="12">
    <location>
        <begin position="321"/>
        <end position="410"/>
    </location>
</feature>
<reference evidence="13 14" key="1">
    <citation type="submission" date="2016-10" db="EMBL/GenBank/DDBJ databases">
        <authorList>
            <person name="de Groot N.N."/>
        </authorList>
    </citation>
    <scope>NUCLEOTIDE SEQUENCE [LARGE SCALE GENOMIC DNA]</scope>
    <source>
        <strain evidence="14">KMM 9023,NRIC 0796,JCM 17311,KCTC 23692</strain>
    </source>
</reference>
<evidence type="ECO:0000256" key="4">
    <source>
        <dbReference type="ARBA" id="ARBA00022475"/>
    </source>
</evidence>
<dbReference type="InterPro" id="IPR058781">
    <property type="entry name" value="HH_AprE-like"/>
</dbReference>
<keyword evidence="8" id="KW-0472">Membrane</keyword>
<feature type="domain" description="Lipoyl-binding" evidence="10">
    <location>
        <begin position="46"/>
        <end position="83"/>
    </location>
</feature>
<dbReference type="InterPro" id="IPR010129">
    <property type="entry name" value="T1SS_HlyD"/>
</dbReference>
<evidence type="ECO:0000256" key="1">
    <source>
        <dbReference type="ARBA" id="ARBA00004377"/>
    </source>
</evidence>
<name>A0A1I6D852_9RHOB</name>
<comment type="similarity">
    <text evidence="2 9">Belongs to the membrane fusion protein (MFP) (TC 8.A.1) family.</text>
</comment>
<sequence length="434" mass="48289">MSAERTWSAKRPLILGAFALLILVGGFGTWATQAIISGAIIANGRIEVDRNRQIVQHPDGGVVEEIIVDEGDTVKAGDLLIRLDATLLRSELAVVENQLFEILARIGRLEAERDDTEEIAFAPILLEAAAEREEIETLVAGQRRLFESRRISIANEVEQLGKRRLQISDQIVGIDAQQDALTTQLDLIREELVGQESLLERGLTQASSVLALRREEARLSGTVGELKAQKAQAEGRVTEIDIEIIKLANQRREQAITQLRDLSVNELESRERRRSLLEQLSRLDIRAPVSGIVYGLTVFTPRSVIRAADPVLYLVPQDRPLIIAAQIEPIHIDQIRLQQEVVLRFSAFDQRTTPELNGTVVQISADAFTDDRSSLSYYRAEIVLTEGELAKLPDGIALVPGMPVEAFLRTNDRTPMAYLVKPLTDYLAKAFREG</sequence>
<dbReference type="Pfam" id="PF26002">
    <property type="entry name" value="Beta-barrel_AprE"/>
    <property type="match status" value="1"/>
</dbReference>
<keyword evidence="3 9" id="KW-0813">Transport</keyword>
<evidence type="ECO:0000256" key="8">
    <source>
        <dbReference type="ARBA" id="ARBA00023136"/>
    </source>
</evidence>
<dbReference type="GO" id="GO:0015031">
    <property type="term" value="P:protein transport"/>
    <property type="evidence" value="ECO:0007669"/>
    <property type="project" value="InterPro"/>
</dbReference>
<keyword evidence="4 9" id="KW-1003">Cell membrane</keyword>
<evidence type="ECO:0000256" key="5">
    <source>
        <dbReference type="ARBA" id="ARBA00022519"/>
    </source>
</evidence>
<dbReference type="Pfam" id="PF00364">
    <property type="entry name" value="Biotin_lipoyl"/>
    <property type="match status" value="1"/>
</dbReference>
<accession>A0A1I6D852</accession>
<dbReference type="PANTHER" id="PTHR30386">
    <property type="entry name" value="MEMBRANE FUSION SUBUNIT OF EMRAB-TOLC MULTIDRUG EFFLUX PUMP"/>
    <property type="match status" value="1"/>
</dbReference>
<dbReference type="InterPro" id="IPR000089">
    <property type="entry name" value="Biotin_lipoyl"/>
</dbReference>
<dbReference type="PANTHER" id="PTHR30386:SF17">
    <property type="entry name" value="ALKALINE PROTEASE SECRETION PROTEIN APRE"/>
    <property type="match status" value="1"/>
</dbReference>
<dbReference type="Proteomes" id="UP000199302">
    <property type="component" value="Unassembled WGS sequence"/>
</dbReference>